<gene>
    <name evidence="1" type="ORF">DFH07DRAFT_973985</name>
</gene>
<sequence>MPQIWGFNIDADWHISATCMGSGCPDGIEDFISLPDCLGCNEAGYLGTMNQAGYTFKRIDLKVDHWAAPTVDDDDVTMRWTHPEKKVETVIDLRTIFSSDEYGNMSLRPVPVVVFVPNKTEDEQKIHSAFLAQLKEHLTLFHQPEDPIIEYAIDVDHGKNWALFHVKAASETEGHVFKTFTAEAQASVLKIADDTGKKYTKIDFSVLQGKIAAEWGTWIGGDAEFNLVSGRVGVFDFKAGVGAATGVGFRDESAEVELSGCGFIIGKRVGVSALGTEVSINFGRFFPN</sequence>
<accession>A0AAD7HAS9</accession>
<name>A0AAD7HAS9_9AGAR</name>
<protein>
    <submittedName>
        <fullName evidence="1">Uncharacterized protein</fullName>
    </submittedName>
</protein>
<keyword evidence="2" id="KW-1185">Reference proteome</keyword>
<reference evidence="1" key="1">
    <citation type="submission" date="2023-03" db="EMBL/GenBank/DDBJ databases">
        <title>Massive genome expansion in bonnet fungi (Mycena s.s.) driven by repeated elements and novel gene families across ecological guilds.</title>
        <authorList>
            <consortium name="Lawrence Berkeley National Laboratory"/>
            <person name="Harder C.B."/>
            <person name="Miyauchi S."/>
            <person name="Viragh M."/>
            <person name="Kuo A."/>
            <person name="Thoen E."/>
            <person name="Andreopoulos B."/>
            <person name="Lu D."/>
            <person name="Skrede I."/>
            <person name="Drula E."/>
            <person name="Henrissat B."/>
            <person name="Morin E."/>
            <person name="Kohler A."/>
            <person name="Barry K."/>
            <person name="LaButti K."/>
            <person name="Morin E."/>
            <person name="Salamov A."/>
            <person name="Lipzen A."/>
            <person name="Mereny Z."/>
            <person name="Hegedus B."/>
            <person name="Baldrian P."/>
            <person name="Stursova M."/>
            <person name="Weitz H."/>
            <person name="Taylor A."/>
            <person name="Grigoriev I.V."/>
            <person name="Nagy L.G."/>
            <person name="Martin F."/>
            <person name="Kauserud H."/>
        </authorList>
    </citation>
    <scope>NUCLEOTIDE SEQUENCE</scope>
    <source>
        <strain evidence="1">CBHHK188m</strain>
    </source>
</reference>
<evidence type="ECO:0000313" key="1">
    <source>
        <dbReference type="EMBL" id="KAJ7716098.1"/>
    </source>
</evidence>
<dbReference type="AlphaFoldDB" id="A0AAD7HAS9"/>
<evidence type="ECO:0000313" key="2">
    <source>
        <dbReference type="Proteomes" id="UP001215280"/>
    </source>
</evidence>
<organism evidence="1 2">
    <name type="scientific">Mycena maculata</name>
    <dbReference type="NCBI Taxonomy" id="230809"/>
    <lineage>
        <taxon>Eukaryota</taxon>
        <taxon>Fungi</taxon>
        <taxon>Dikarya</taxon>
        <taxon>Basidiomycota</taxon>
        <taxon>Agaricomycotina</taxon>
        <taxon>Agaricomycetes</taxon>
        <taxon>Agaricomycetidae</taxon>
        <taxon>Agaricales</taxon>
        <taxon>Marasmiineae</taxon>
        <taxon>Mycenaceae</taxon>
        <taxon>Mycena</taxon>
    </lineage>
</organism>
<dbReference type="EMBL" id="JARJLG010000336">
    <property type="protein sequence ID" value="KAJ7716098.1"/>
    <property type="molecule type" value="Genomic_DNA"/>
</dbReference>
<proteinExistence type="predicted"/>
<dbReference type="Proteomes" id="UP001215280">
    <property type="component" value="Unassembled WGS sequence"/>
</dbReference>
<comment type="caution">
    <text evidence="1">The sequence shown here is derived from an EMBL/GenBank/DDBJ whole genome shotgun (WGS) entry which is preliminary data.</text>
</comment>